<organism evidence="1 2">
    <name type="scientific">Trichonephila inaurata madagascariensis</name>
    <dbReference type="NCBI Taxonomy" id="2747483"/>
    <lineage>
        <taxon>Eukaryota</taxon>
        <taxon>Metazoa</taxon>
        <taxon>Ecdysozoa</taxon>
        <taxon>Arthropoda</taxon>
        <taxon>Chelicerata</taxon>
        <taxon>Arachnida</taxon>
        <taxon>Araneae</taxon>
        <taxon>Araneomorphae</taxon>
        <taxon>Entelegynae</taxon>
        <taxon>Araneoidea</taxon>
        <taxon>Nephilidae</taxon>
        <taxon>Trichonephila</taxon>
        <taxon>Trichonephila inaurata</taxon>
    </lineage>
</organism>
<protein>
    <submittedName>
        <fullName evidence="1">Uncharacterized protein</fullName>
    </submittedName>
</protein>
<accession>A0A8X6XY61</accession>
<keyword evidence="2" id="KW-1185">Reference proteome</keyword>
<gene>
    <name evidence="1" type="ORF">TNIN_272921</name>
</gene>
<name>A0A8X6XY61_9ARAC</name>
<proteinExistence type="predicted"/>
<dbReference type="AlphaFoldDB" id="A0A8X6XY61"/>
<reference evidence="1" key="1">
    <citation type="submission" date="2020-08" db="EMBL/GenBank/DDBJ databases">
        <title>Multicomponent nature underlies the extraordinary mechanical properties of spider dragline silk.</title>
        <authorList>
            <person name="Kono N."/>
            <person name="Nakamura H."/>
            <person name="Mori M."/>
            <person name="Yoshida Y."/>
            <person name="Ohtoshi R."/>
            <person name="Malay A.D."/>
            <person name="Moran D.A.P."/>
            <person name="Tomita M."/>
            <person name="Numata K."/>
            <person name="Arakawa K."/>
        </authorList>
    </citation>
    <scope>NUCLEOTIDE SEQUENCE</scope>
</reference>
<comment type="caution">
    <text evidence="1">The sequence shown here is derived from an EMBL/GenBank/DDBJ whole genome shotgun (WGS) entry which is preliminary data.</text>
</comment>
<evidence type="ECO:0000313" key="2">
    <source>
        <dbReference type="Proteomes" id="UP000886998"/>
    </source>
</evidence>
<dbReference type="Proteomes" id="UP000886998">
    <property type="component" value="Unassembled WGS sequence"/>
</dbReference>
<dbReference type="EMBL" id="BMAV01013502">
    <property type="protein sequence ID" value="GFY61213.1"/>
    <property type="molecule type" value="Genomic_DNA"/>
</dbReference>
<evidence type="ECO:0000313" key="1">
    <source>
        <dbReference type="EMBL" id="GFY61213.1"/>
    </source>
</evidence>
<sequence>MISVMFLNDDKNYYHNGFSVKMKEVESSKEYRDVQLHWRIYGYVARNLSRGFVRSLRDPHLSYRLPVQDEEDEQNQCNS</sequence>